<keyword evidence="1" id="KW-0472">Membrane</keyword>
<feature type="transmembrane region" description="Helical" evidence="1">
    <location>
        <begin position="7"/>
        <end position="30"/>
    </location>
</feature>
<dbReference type="Proteomes" id="UP000095546">
    <property type="component" value="Unassembled WGS sequence"/>
</dbReference>
<proteinExistence type="predicted"/>
<keyword evidence="1" id="KW-0812">Transmembrane</keyword>
<dbReference type="EMBL" id="CYYU01000009">
    <property type="protein sequence ID" value="CUN82835.1"/>
    <property type="molecule type" value="Genomic_DNA"/>
</dbReference>
<organism evidence="2 3">
    <name type="scientific">Mitsuokella jalaludinii</name>
    <dbReference type="NCBI Taxonomy" id="187979"/>
    <lineage>
        <taxon>Bacteria</taxon>
        <taxon>Bacillati</taxon>
        <taxon>Bacillota</taxon>
        <taxon>Negativicutes</taxon>
        <taxon>Selenomonadales</taxon>
        <taxon>Selenomonadaceae</taxon>
        <taxon>Mitsuokella</taxon>
    </lineage>
</organism>
<dbReference type="AlphaFoldDB" id="A0A174A5Q8"/>
<name>A0A174A5Q8_9FIRM</name>
<keyword evidence="3" id="KW-1185">Reference proteome</keyword>
<keyword evidence="1" id="KW-1133">Transmembrane helix</keyword>
<protein>
    <submittedName>
        <fullName evidence="2">Uncharacterized protein</fullName>
    </submittedName>
</protein>
<dbReference type="eggNOG" id="ENOG502ZE6R">
    <property type="taxonomic scope" value="Bacteria"/>
</dbReference>
<sequence length="81" mass="9476">MRGITKWFNVMIQSWNTIFFGFLAFGGFYLLTKGNFIAGAILLLIGFGGAWFCLRQAQKWNEVKNEDIPDIKQNIWKRKKE</sequence>
<evidence type="ECO:0000256" key="1">
    <source>
        <dbReference type="SAM" id="Phobius"/>
    </source>
</evidence>
<gene>
    <name evidence="2" type="ORF">ERS852385_01462</name>
</gene>
<reference evidence="2 3" key="1">
    <citation type="submission" date="2015-09" db="EMBL/GenBank/DDBJ databases">
        <authorList>
            <consortium name="Pathogen Informatics"/>
        </authorList>
    </citation>
    <scope>NUCLEOTIDE SEQUENCE [LARGE SCALE GENOMIC DNA]</scope>
    <source>
        <strain evidence="2 3">2789STDY5608828</strain>
    </source>
</reference>
<feature type="transmembrane region" description="Helical" evidence="1">
    <location>
        <begin position="36"/>
        <end position="54"/>
    </location>
</feature>
<evidence type="ECO:0000313" key="3">
    <source>
        <dbReference type="Proteomes" id="UP000095546"/>
    </source>
</evidence>
<evidence type="ECO:0000313" key="2">
    <source>
        <dbReference type="EMBL" id="CUN82835.1"/>
    </source>
</evidence>
<dbReference type="RefSeq" id="WP_036374311.1">
    <property type="nucleotide sequence ID" value="NZ_CABIWZ010000009.1"/>
</dbReference>
<accession>A0A174A5Q8</accession>
<dbReference type="STRING" id="187979.ERS852385_01462"/>